<dbReference type="SUPFAM" id="SSF54928">
    <property type="entry name" value="RNA-binding domain, RBD"/>
    <property type="match status" value="1"/>
</dbReference>
<dbReference type="InterPro" id="IPR006599">
    <property type="entry name" value="CARP_motif"/>
</dbReference>
<feature type="compositionally biased region" description="Polar residues" evidence="14">
    <location>
        <begin position="542"/>
        <end position="567"/>
    </location>
</feature>
<evidence type="ECO:0000256" key="11">
    <source>
        <dbReference type="ARBA" id="ARBA00023187"/>
    </source>
</evidence>
<dbReference type="Proteomes" id="UP000824219">
    <property type="component" value="Linkage Group LG24"/>
</dbReference>
<dbReference type="GO" id="GO:0019933">
    <property type="term" value="P:cAMP-mediated signaling"/>
    <property type="evidence" value="ECO:0007669"/>
    <property type="project" value="TreeGrafter"/>
</dbReference>
<dbReference type="InterPro" id="IPR035979">
    <property type="entry name" value="RBD_domain_sf"/>
</dbReference>
<dbReference type="GO" id="GO:0005634">
    <property type="term" value="C:nucleus"/>
    <property type="evidence" value="ECO:0007669"/>
    <property type="project" value="UniProtKB-SubCell"/>
</dbReference>
<evidence type="ECO:0000256" key="1">
    <source>
        <dbReference type="ARBA" id="ARBA00004123"/>
    </source>
</evidence>
<keyword evidence="18" id="KW-1185">Reference proteome</keyword>
<evidence type="ECO:0000256" key="4">
    <source>
        <dbReference type="ARBA" id="ARBA00007659"/>
    </source>
</evidence>
<gene>
    <name evidence="17" type="ORF">KOW79_019320</name>
</gene>
<evidence type="ECO:0000256" key="13">
    <source>
        <dbReference type="PROSITE-ProRule" id="PRU00176"/>
    </source>
</evidence>
<dbReference type="SMART" id="SM00673">
    <property type="entry name" value="CARP"/>
    <property type="match status" value="2"/>
</dbReference>
<dbReference type="PROSITE" id="PS01088">
    <property type="entry name" value="CAP_1"/>
    <property type="match status" value="1"/>
</dbReference>
<comment type="subcellular location">
    <subcellularLocation>
        <location evidence="2">Cell membrane</location>
        <topology evidence="2">Peripheral membrane protein</topology>
    </subcellularLocation>
    <subcellularLocation>
        <location evidence="3">Cytoplasm</location>
    </subcellularLocation>
    <subcellularLocation>
        <location evidence="1">Nucleus</location>
    </subcellularLocation>
</comment>
<sequence length="730" mass="79414">MHSTQKDTTYTKIFVGGLPYHTTDSSLRKYFEVFGEIEEAVVITDRQTGKSRGYGFVTMADRSAADRACKDPNPIIDGRKANVNLAYLGAKPRVMQPGFTFGVPQIHPAFIQRPYGIPAHYVYPQAFMQPSVVIPHVQPATASAATATASSPYIDYTGAAYAQYASAATAAAAAAAYEQYPYAASPAAAGYVTTAGYGYAVQQPLAAATPGSAAAAAAAAFGRLGAAALFGQEPNKRFGSSQFKGIKKINKQLPAKGSSLAMEALVERLEQAVKRLEVVSDKLQGYSGSLSNGEMNGYHGESQCMDAFDNLLRGPLSEYLKNSRTIGGDVAKHAEMVHNALLVQKAFLKLATTHQEPSQTELADLLRPISEQIGQIQNFREKNRGSRLFNHLSAVSESIPALGWVAVNQKPGPYVKEMNDAAIFYTNRVLKDFKDTDPCHVEWVRSYLSIWTELQAFIKQHHTTGLVWSKTGPVTPSSMLTAEPATPCPPPPPPPPPAFTDDGPKTDHSAAQRSALFAQLNQGENITKGLKHVCDEQKTHKNPTLRSQSGPSKDSPSKGTAPSSSAPTPAKKAFPVLELEGKKWRVEHQEQVHDLVIEETELKQVVYVFSCNNSTLQIKGKVNSIIVDNCKKLGLVFENVVGIFEIINSRDIRLQVLGKVPTISINKTEGCHIYLSKESLNCEIISAKSSEMNILVPQEDDDYREFPVPEQFKTVWNGSKLVTEPTEIAG</sequence>
<organism evidence="17 18">
    <name type="scientific">Hemibagrus wyckioides</name>
    <dbReference type="NCBI Taxonomy" id="337641"/>
    <lineage>
        <taxon>Eukaryota</taxon>
        <taxon>Metazoa</taxon>
        <taxon>Chordata</taxon>
        <taxon>Craniata</taxon>
        <taxon>Vertebrata</taxon>
        <taxon>Euteleostomi</taxon>
        <taxon>Actinopterygii</taxon>
        <taxon>Neopterygii</taxon>
        <taxon>Teleostei</taxon>
        <taxon>Ostariophysi</taxon>
        <taxon>Siluriformes</taxon>
        <taxon>Bagridae</taxon>
        <taxon>Hemibagrus</taxon>
    </lineage>
</organism>
<evidence type="ECO:0000259" key="15">
    <source>
        <dbReference type="PROSITE" id="PS50102"/>
    </source>
</evidence>
<dbReference type="GO" id="GO:0030154">
    <property type="term" value="P:cell differentiation"/>
    <property type="evidence" value="ECO:0007669"/>
    <property type="project" value="UniProtKB-KW"/>
</dbReference>
<dbReference type="InterPro" id="IPR018106">
    <property type="entry name" value="CAP_CS_N"/>
</dbReference>
<dbReference type="InterPro" id="IPR017901">
    <property type="entry name" value="C-CAP_CF_C-like"/>
</dbReference>
<keyword evidence="6" id="KW-0963">Cytoplasm</keyword>
<dbReference type="FunFam" id="1.25.40.330:FF:000001">
    <property type="entry name" value="Adenylyl cyclase-associated protein"/>
    <property type="match status" value="1"/>
</dbReference>
<dbReference type="FunFam" id="2.160.20.70:FF:000001">
    <property type="entry name" value="Adenylyl cyclase-associated protein"/>
    <property type="match status" value="1"/>
</dbReference>
<dbReference type="CDD" id="cd12384">
    <property type="entry name" value="RRM_RBM24_RBM38_like"/>
    <property type="match status" value="1"/>
</dbReference>
<dbReference type="Gene3D" id="3.30.70.330">
    <property type="match status" value="1"/>
</dbReference>
<dbReference type="PANTHER" id="PTHR10652">
    <property type="entry name" value="ADENYLYL CYCLASE-ASSOCIATED PROTEIN"/>
    <property type="match status" value="1"/>
</dbReference>
<evidence type="ECO:0000313" key="17">
    <source>
        <dbReference type="EMBL" id="KAG7317022.1"/>
    </source>
</evidence>
<dbReference type="SUPFAM" id="SSF69340">
    <property type="entry name" value="C-terminal domain of adenylylcyclase associated protein"/>
    <property type="match status" value="1"/>
</dbReference>
<dbReference type="Pfam" id="PF21938">
    <property type="entry name" value="CAP_N"/>
    <property type="match status" value="1"/>
</dbReference>
<proteinExistence type="inferred from homology"/>
<feature type="domain" description="RRM" evidence="15">
    <location>
        <begin position="11"/>
        <end position="88"/>
    </location>
</feature>
<dbReference type="Gene3D" id="1.25.40.330">
    <property type="entry name" value="Adenylate cyclase-associated CAP, N-terminal domain"/>
    <property type="match status" value="1"/>
</dbReference>
<dbReference type="PANTHER" id="PTHR10652:SF24">
    <property type="entry name" value="ADENYLYL CYCLASE-ASSOCIATED PROTEIN"/>
    <property type="match status" value="1"/>
</dbReference>
<evidence type="ECO:0000256" key="8">
    <source>
        <dbReference type="ARBA" id="ARBA00022782"/>
    </source>
</evidence>
<evidence type="ECO:0008006" key="19">
    <source>
        <dbReference type="Google" id="ProtNLM"/>
    </source>
</evidence>
<evidence type="ECO:0000256" key="6">
    <source>
        <dbReference type="ARBA" id="ARBA00022490"/>
    </source>
</evidence>
<name>A0A9D3N7F1_9TELE</name>
<keyword evidence="5" id="KW-1003">Cell membrane</keyword>
<dbReference type="GO" id="GO:0000902">
    <property type="term" value="P:cell morphogenesis"/>
    <property type="evidence" value="ECO:0007669"/>
    <property type="project" value="TreeGrafter"/>
</dbReference>
<dbReference type="GO" id="GO:0006397">
    <property type="term" value="P:mRNA processing"/>
    <property type="evidence" value="ECO:0007669"/>
    <property type="project" value="UniProtKB-KW"/>
</dbReference>
<evidence type="ECO:0000256" key="10">
    <source>
        <dbReference type="ARBA" id="ARBA00023136"/>
    </source>
</evidence>
<evidence type="ECO:0000256" key="2">
    <source>
        <dbReference type="ARBA" id="ARBA00004202"/>
    </source>
</evidence>
<accession>A0A9D3N7F1</accession>
<keyword evidence="11" id="KW-0508">mRNA splicing</keyword>
<evidence type="ECO:0000256" key="3">
    <source>
        <dbReference type="ARBA" id="ARBA00004496"/>
    </source>
</evidence>
<dbReference type="Gene3D" id="2.160.20.70">
    <property type="match status" value="1"/>
</dbReference>
<evidence type="ECO:0000259" key="16">
    <source>
        <dbReference type="PROSITE" id="PS51329"/>
    </source>
</evidence>
<dbReference type="EMBL" id="JAHKSW010000024">
    <property type="protein sequence ID" value="KAG7317022.1"/>
    <property type="molecule type" value="Genomic_DNA"/>
</dbReference>
<keyword evidence="12" id="KW-0539">Nucleus</keyword>
<dbReference type="InterPro" id="IPR000504">
    <property type="entry name" value="RRM_dom"/>
</dbReference>
<dbReference type="OrthoDB" id="1601at2759"/>
<dbReference type="SUPFAM" id="SSF101278">
    <property type="entry name" value="N-terminal domain of adenylylcyclase associated protein, CAP"/>
    <property type="match status" value="1"/>
</dbReference>
<dbReference type="InterPro" id="IPR012677">
    <property type="entry name" value="Nucleotide-bd_a/b_plait_sf"/>
</dbReference>
<dbReference type="Pfam" id="PF08603">
    <property type="entry name" value="CAP_C"/>
    <property type="match status" value="1"/>
</dbReference>
<dbReference type="GO" id="GO:0008179">
    <property type="term" value="F:adenylate cyclase binding"/>
    <property type="evidence" value="ECO:0007669"/>
    <property type="project" value="TreeGrafter"/>
</dbReference>
<feature type="domain" description="C-CAP/cofactor C-like" evidence="16">
    <location>
        <begin position="569"/>
        <end position="708"/>
    </location>
</feature>
<evidence type="ECO:0000256" key="14">
    <source>
        <dbReference type="SAM" id="MobiDB-lite"/>
    </source>
</evidence>
<evidence type="ECO:0000256" key="12">
    <source>
        <dbReference type="ARBA" id="ARBA00023242"/>
    </source>
</evidence>
<dbReference type="InterPro" id="IPR036222">
    <property type="entry name" value="CAP_N_sf"/>
</dbReference>
<feature type="compositionally biased region" description="Pro residues" evidence="14">
    <location>
        <begin position="486"/>
        <end position="498"/>
    </location>
</feature>
<dbReference type="GO" id="GO:0003723">
    <property type="term" value="F:RNA binding"/>
    <property type="evidence" value="ECO:0007669"/>
    <property type="project" value="UniProtKB-UniRule"/>
</dbReference>
<feature type="region of interest" description="Disordered" evidence="14">
    <location>
        <begin position="538"/>
        <end position="572"/>
    </location>
</feature>
<reference evidence="17 18" key="1">
    <citation type="submission" date="2021-06" db="EMBL/GenBank/DDBJ databases">
        <title>Chromosome-level genome assembly of the red-tail catfish (Hemibagrus wyckioides).</title>
        <authorList>
            <person name="Shao F."/>
        </authorList>
    </citation>
    <scope>NUCLEOTIDE SEQUENCE [LARGE SCALE GENOMIC DNA]</scope>
    <source>
        <strain evidence="17">EC202008001</strain>
        <tissue evidence="17">Blood</tissue>
    </source>
</reference>
<dbReference type="AlphaFoldDB" id="A0A9D3N7F1"/>
<protein>
    <recommendedName>
        <fullName evidence="19">Adenylyl cyclase-associated protein</fullName>
    </recommendedName>
</protein>
<dbReference type="PROSITE" id="PS50102">
    <property type="entry name" value="RRM"/>
    <property type="match status" value="1"/>
</dbReference>
<dbReference type="SMART" id="SM00360">
    <property type="entry name" value="RRM"/>
    <property type="match status" value="1"/>
</dbReference>
<keyword evidence="8" id="KW-0221">Differentiation</keyword>
<evidence type="ECO:0000256" key="7">
    <source>
        <dbReference type="ARBA" id="ARBA00022664"/>
    </source>
</evidence>
<feature type="region of interest" description="Disordered" evidence="14">
    <location>
        <begin position="477"/>
        <end position="509"/>
    </location>
</feature>
<comment type="caution">
    <text evidence="17">The sequence shown here is derived from an EMBL/GenBank/DDBJ whole genome shotgun (WGS) entry which is preliminary data.</text>
</comment>
<dbReference type="Pfam" id="PF00076">
    <property type="entry name" value="RRM_1"/>
    <property type="match status" value="1"/>
</dbReference>
<dbReference type="InterPro" id="IPR013912">
    <property type="entry name" value="Adenylate_cyclase-assoc_CAP_C"/>
</dbReference>
<dbReference type="InterPro" id="IPR036223">
    <property type="entry name" value="CAP_C_sf"/>
</dbReference>
<keyword evidence="9 13" id="KW-0694">RNA-binding</keyword>
<dbReference type="InterPro" id="IPR016098">
    <property type="entry name" value="CAP/MinC_C"/>
</dbReference>
<dbReference type="InterPro" id="IPR028417">
    <property type="entry name" value="CAP_CS_C"/>
</dbReference>
<dbReference type="PROSITE" id="PS51329">
    <property type="entry name" value="C_CAP_COFACTOR_C"/>
    <property type="match status" value="1"/>
</dbReference>
<evidence type="ECO:0000256" key="9">
    <source>
        <dbReference type="ARBA" id="ARBA00022884"/>
    </source>
</evidence>
<evidence type="ECO:0000256" key="5">
    <source>
        <dbReference type="ARBA" id="ARBA00022475"/>
    </source>
</evidence>
<dbReference type="GO" id="GO:0007015">
    <property type="term" value="P:actin filament organization"/>
    <property type="evidence" value="ECO:0007669"/>
    <property type="project" value="TreeGrafter"/>
</dbReference>
<keyword evidence="7" id="KW-0507">mRNA processing</keyword>
<dbReference type="InterPro" id="IPR001837">
    <property type="entry name" value="Adenylate_cyclase-assoc_CAP"/>
</dbReference>
<keyword evidence="10" id="KW-0472">Membrane</keyword>
<dbReference type="GO" id="GO:0003779">
    <property type="term" value="F:actin binding"/>
    <property type="evidence" value="ECO:0007669"/>
    <property type="project" value="InterPro"/>
</dbReference>
<dbReference type="GO" id="GO:0005737">
    <property type="term" value="C:cytoplasm"/>
    <property type="evidence" value="ECO:0007669"/>
    <property type="project" value="UniProtKB-SubCell"/>
</dbReference>
<dbReference type="GO" id="GO:0008380">
    <property type="term" value="P:RNA splicing"/>
    <property type="evidence" value="ECO:0007669"/>
    <property type="project" value="UniProtKB-KW"/>
</dbReference>
<comment type="similarity">
    <text evidence="4">Belongs to the CAP family.</text>
</comment>
<dbReference type="FunFam" id="3.30.70.330:FF:000077">
    <property type="entry name" value="RNA-binding motif protein 24"/>
    <property type="match status" value="1"/>
</dbReference>
<dbReference type="PROSITE" id="PS01089">
    <property type="entry name" value="CAP_2"/>
    <property type="match status" value="1"/>
</dbReference>
<dbReference type="InterPro" id="IPR053950">
    <property type="entry name" value="CAP_N"/>
</dbReference>
<evidence type="ECO:0000313" key="18">
    <source>
        <dbReference type="Proteomes" id="UP000824219"/>
    </source>
</evidence>
<dbReference type="GO" id="GO:0005886">
    <property type="term" value="C:plasma membrane"/>
    <property type="evidence" value="ECO:0007669"/>
    <property type="project" value="UniProtKB-SubCell"/>
</dbReference>